<dbReference type="OrthoDB" id="3362494at2759"/>
<feature type="compositionally biased region" description="Low complexity" evidence="1">
    <location>
        <begin position="617"/>
        <end position="627"/>
    </location>
</feature>
<feature type="compositionally biased region" description="Polar residues" evidence="1">
    <location>
        <begin position="1001"/>
        <end position="1011"/>
    </location>
</feature>
<feature type="region of interest" description="Disordered" evidence="1">
    <location>
        <begin position="992"/>
        <end position="1171"/>
    </location>
</feature>
<dbReference type="eggNOG" id="ENOG502QZ1C">
    <property type="taxonomic scope" value="Eukaryota"/>
</dbReference>
<dbReference type="Proteomes" id="UP000002036">
    <property type="component" value="Chromosome A"/>
</dbReference>
<protein>
    <submittedName>
        <fullName evidence="3">KLTH0A06006p</fullName>
    </submittedName>
</protein>
<feature type="compositionally biased region" description="Basic and acidic residues" evidence="1">
    <location>
        <begin position="855"/>
        <end position="889"/>
    </location>
</feature>
<feature type="compositionally biased region" description="Polar residues" evidence="1">
    <location>
        <begin position="1342"/>
        <end position="1360"/>
    </location>
</feature>
<feature type="region of interest" description="Disordered" evidence="1">
    <location>
        <begin position="1183"/>
        <end position="1261"/>
    </location>
</feature>
<dbReference type="EMBL" id="CU928165">
    <property type="protein sequence ID" value="CAR21278.1"/>
    <property type="molecule type" value="Genomic_DNA"/>
</dbReference>
<dbReference type="OMA" id="GRSHIEY"/>
<feature type="compositionally biased region" description="Low complexity" evidence="1">
    <location>
        <begin position="637"/>
        <end position="647"/>
    </location>
</feature>
<name>C5DBX1_LACTC</name>
<feature type="compositionally biased region" description="Basic and acidic residues" evidence="1">
    <location>
        <begin position="952"/>
        <end position="975"/>
    </location>
</feature>
<dbReference type="RefSeq" id="XP_002551720.1">
    <property type="nucleotide sequence ID" value="XM_002551674.1"/>
</dbReference>
<feature type="compositionally biased region" description="Polar residues" evidence="1">
    <location>
        <begin position="69"/>
        <end position="79"/>
    </location>
</feature>
<dbReference type="STRING" id="559295.C5DBX1"/>
<evidence type="ECO:0000259" key="2">
    <source>
        <dbReference type="Pfam" id="PF08101"/>
    </source>
</evidence>
<feature type="region of interest" description="Disordered" evidence="1">
    <location>
        <begin position="699"/>
        <end position="975"/>
    </location>
</feature>
<feature type="compositionally biased region" description="Basic and acidic residues" evidence="1">
    <location>
        <begin position="25"/>
        <end position="37"/>
    </location>
</feature>
<feature type="compositionally biased region" description="Low complexity" evidence="1">
    <location>
        <begin position="1071"/>
        <end position="1086"/>
    </location>
</feature>
<feature type="compositionally biased region" description="Low complexity" evidence="1">
    <location>
        <begin position="719"/>
        <end position="738"/>
    </location>
</feature>
<dbReference type="HOGENOM" id="CLU_004695_0_0_1"/>
<feature type="compositionally biased region" description="Polar residues" evidence="1">
    <location>
        <begin position="1131"/>
        <end position="1148"/>
    </location>
</feature>
<feature type="region of interest" description="Disordered" evidence="1">
    <location>
        <begin position="12"/>
        <end position="62"/>
    </location>
</feature>
<feature type="region of interest" description="Disordered" evidence="1">
    <location>
        <begin position="587"/>
        <end position="651"/>
    </location>
</feature>
<dbReference type="PANTHER" id="PTHR28093">
    <property type="entry name" value="MORPHOGENESIS-RELATED PROTEIN MSB1"/>
    <property type="match status" value="1"/>
</dbReference>
<feature type="compositionally biased region" description="Polar residues" evidence="1">
    <location>
        <begin position="702"/>
        <end position="714"/>
    </location>
</feature>
<feature type="region of interest" description="Disordered" evidence="1">
    <location>
        <begin position="69"/>
        <end position="88"/>
    </location>
</feature>
<feature type="compositionally biased region" description="Basic and acidic residues" evidence="1">
    <location>
        <begin position="897"/>
        <end position="943"/>
    </location>
</feature>
<feature type="compositionally biased region" description="Basic and acidic residues" evidence="1">
    <location>
        <begin position="817"/>
        <end position="844"/>
    </location>
</feature>
<dbReference type="InParanoid" id="C5DBX1"/>
<dbReference type="InterPro" id="IPR037508">
    <property type="entry name" value="Msb1/Mug8"/>
</dbReference>
<evidence type="ECO:0000313" key="4">
    <source>
        <dbReference type="Proteomes" id="UP000002036"/>
    </source>
</evidence>
<dbReference type="PANTHER" id="PTHR28093:SF1">
    <property type="entry name" value="MORPHOGENESIS-RELATED PROTEIN MSB1"/>
    <property type="match status" value="1"/>
</dbReference>
<accession>C5DBX1</accession>
<feature type="compositionally biased region" description="Basic and acidic residues" evidence="1">
    <location>
        <begin position="1149"/>
        <end position="1164"/>
    </location>
</feature>
<evidence type="ECO:0000313" key="3">
    <source>
        <dbReference type="EMBL" id="CAR21278.1"/>
    </source>
</evidence>
<sequence>MIKIRAFTKKLSGGFDSPKAHKKRSVSEYDKKHESSRSARSSMRRRAISSTQNIKTELPPLPTQEYTLSTASTASQDDTLGSPARASRSGKHYIYDQEAYKKASSALAKPDPNYSILNKKNGINPTSAKDVMHYLVLHFKHTLIQQTTGESDKKMDSIKAAMEIFRPNLSHYVSHEVGETIHILESFFPLDGCSLTGDALKKEINEQIGTSKHKLILALRIIWSKLPLGVVPWESYLKFCTVESKQNFSKMCFENFLPQVLPDNDYKCCAFDFMDVLVSIISMVDLVVDKAAQMDLLFTAGQVCFVKTPELLNYIDHKDSENADCITLAKLYRARGEALYRLFVSYLNSLAEEGKIKNFYLIDNFRIDEYPPKPYRPVTQRALTLTIPQLWDPEENNFNELIRVAAKTQIRTYSSNHPFSKLENSFLDKFEENPYKIVSTLFSRSSKRYLYKFDPHFDAEYFKPLSKKYGTPSTLGPGDQQAVATWINSCKERGFNDFLSVLDDNNHGEGTLALGFSFPKVSQEESESLPPVRVSKVEISECFISSWKYETFLAKVHNTLVIKLTKRIGDCEWLVIAMDERVGNFGYVAPSKPNESAKERDWSTLSTPPLPSKNPASYHSASDSMSSVKTRPPPPSLLGEPSSSPLLDSATGVFSDRSSVRLSSRPTSDLTSVYSNVRHHTKNNSSFDQRKFSAFDVHESPLQHSSPRLSSQSEHVTKVGSHSSKVSSRVISVSSPLSEVRDDEETQPLRTEKKEATETPSVQHKSHSNKNDANESQLQQPKTGAEAAAKPEISRGLESPLKLDRVPASQGTAKVENSARVEEPLKSEQTEKVGQHAEAEKCAEAKTPVNAENPVKVEEPLKAEESLKFEKPEETEEPEKTEKPEKTGEALKANKPLKTEEPLKAEEPVKAKEVVENEEPVKATGDEKFVKAEEPSKLEKPYEVGRSAEINESVKTEEQPKIEEHAKAEEPVRGEELLKAKEFSKVKQLAQLDDEPKVETTIKSNDINENTVPLCGQSPTEKEETVQSSSPDENVEAKNALAESAANRTLHAEENYSLSKNGKNLTQLRLSKGSTDSDSSGETSSDQEISSLESAVEVPEVHGQKPGFGHSSETLTIGDNLAKNERKQKGLSESTQTTIDWAQQSEPSDSAKKPESESKADSKAEVTLQSPLAIKLKYEDSSLSVSTPVNALPPNGLPQLPMKVQNPSVASFADATVKPDSAESTMDTSETTQVQEEPKAKAKAATKNPEPYSGSIQKRNSRVVEELRKSKILSNDVLTEDLLSDLLENYDTLSTEPINSENGPTVFERVRVYFERQAANAEEAFSGSTDGDSPATRESHTESLNSKNGTWFSCNVTPPNRSGKRVKNPKNLQLHGTERAAGGPDGSGALSRTPSVAGRGLEKNGVWLELEDHPSSPAEMSSPTQAMFRHMMMKTKRSLRSLKKSSDAA</sequence>
<dbReference type="Pfam" id="PF08101">
    <property type="entry name" value="Msb1-Mug8_dom"/>
    <property type="match status" value="1"/>
</dbReference>
<organism evidence="3 4">
    <name type="scientific">Lachancea thermotolerans (strain ATCC 56472 / CBS 6340 / NRRL Y-8284)</name>
    <name type="common">Yeast</name>
    <name type="synonym">Kluyveromyces thermotolerans</name>
    <dbReference type="NCBI Taxonomy" id="559295"/>
    <lineage>
        <taxon>Eukaryota</taxon>
        <taxon>Fungi</taxon>
        <taxon>Dikarya</taxon>
        <taxon>Ascomycota</taxon>
        <taxon>Saccharomycotina</taxon>
        <taxon>Saccharomycetes</taxon>
        <taxon>Saccharomycetales</taxon>
        <taxon>Saccharomycetaceae</taxon>
        <taxon>Lachancea</taxon>
    </lineage>
</organism>
<gene>
    <name evidence="3" type="ordered locus">KLTH0A06006g</name>
</gene>
<feature type="compositionally biased region" description="Polar residues" evidence="1">
    <location>
        <begin position="1056"/>
        <end position="1069"/>
    </location>
</feature>
<feature type="domain" description="Meiotically up-regulated protein Msb1/Mug8" evidence="2">
    <location>
        <begin position="169"/>
        <end position="576"/>
    </location>
</feature>
<dbReference type="GeneID" id="8290524"/>
<feature type="region of interest" description="Disordered" evidence="1">
    <location>
        <begin position="1321"/>
        <end position="1397"/>
    </location>
</feature>
<evidence type="ECO:0000256" key="1">
    <source>
        <dbReference type="SAM" id="MobiDB-lite"/>
    </source>
</evidence>
<proteinExistence type="predicted"/>
<keyword evidence="4" id="KW-1185">Reference proteome</keyword>
<dbReference type="InterPro" id="IPR012965">
    <property type="entry name" value="Msb1/Mug8_dom"/>
</dbReference>
<reference evidence="3 4" key="1">
    <citation type="journal article" date="2009" name="Genome Res.">
        <title>Comparative genomics of protoploid Saccharomycetaceae.</title>
        <authorList>
            <consortium name="The Genolevures Consortium"/>
            <person name="Souciet J.-L."/>
            <person name="Dujon B."/>
            <person name="Gaillardin C."/>
            <person name="Johnston M."/>
            <person name="Baret P.V."/>
            <person name="Cliften P."/>
            <person name="Sherman D.J."/>
            <person name="Weissenbach J."/>
            <person name="Westhof E."/>
            <person name="Wincker P."/>
            <person name="Jubin C."/>
            <person name="Poulain J."/>
            <person name="Barbe V."/>
            <person name="Segurens B."/>
            <person name="Artiguenave F."/>
            <person name="Anthouard V."/>
            <person name="Vacherie B."/>
            <person name="Val M.-E."/>
            <person name="Fulton R.S."/>
            <person name="Minx P."/>
            <person name="Wilson R."/>
            <person name="Durrens P."/>
            <person name="Jean G."/>
            <person name="Marck C."/>
            <person name="Martin T."/>
            <person name="Nikolski M."/>
            <person name="Rolland T."/>
            <person name="Seret M.-L."/>
            <person name="Casaregola S."/>
            <person name="Despons L."/>
            <person name="Fairhead C."/>
            <person name="Fischer G."/>
            <person name="Lafontaine I."/>
            <person name="Leh V."/>
            <person name="Lemaire M."/>
            <person name="de Montigny J."/>
            <person name="Neuveglise C."/>
            <person name="Thierry A."/>
            <person name="Blanc-Lenfle I."/>
            <person name="Bleykasten C."/>
            <person name="Diffels J."/>
            <person name="Fritsch E."/>
            <person name="Frangeul L."/>
            <person name="Goeffon A."/>
            <person name="Jauniaux N."/>
            <person name="Kachouri-Lafond R."/>
            <person name="Payen C."/>
            <person name="Potier S."/>
            <person name="Pribylova L."/>
            <person name="Ozanne C."/>
            <person name="Richard G.-F."/>
            <person name="Sacerdot C."/>
            <person name="Straub M.-L."/>
            <person name="Talla E."/>
        </authorList>
    </citation>
    <scope>NUCLEOTIDE SEQUENCE [LARGE SCALE GENOMIC DNA]</scope>
    <source>
        <strain evidence="4">ATCC 56472 / CBS 6340 / NRRL Y-8284</strain>
    </source>
</reference>
<feature type="compositionally biased region" description="Polar residues" evidence="1">
    <location>
        <begin position="1222"/>
        <end position="1235"/>
    </location>
</feature>
<dbReference type="KEGG" id="lth:KLTH0A06006g"/>